<evidence type="ECO:0000259" key="1">
    <source>
        <dbReference type="PROSITE" id="PS50164"/>
    </source>
</evidence>
<proteinExistence type="predicted"/>
<comment type="caution">
    <text evidence="2">The sequence shown here is derived from an EMBL/GenBank/DDBJ whole genome shotgun (WGS) entry which is preliminary data.</text>
</comment>
<evidence type="ECO:0000313" key="2">
    <source>
        <dbReference type="EMBL" id="MBC2601740.1"/>
    </source>
</evidence>
<dbReference type="AlphaFoldDB" id="A0A7X1AZH9"/>
<dbReference type="Pfam" id="PF01541">
    <property type="entry name" value="GIY-YIG"/>
    <property type="match status" value="1"/>
</dbReference>
<dbReference type="RefSeq" id="WP_185692448.1">
    <property type="nucleotide sequence ID" value="NZ_JACHVA010000075.1"/>
</dbReference>
<keyword evidence="3" id="KW-1185">Reference proteome</keyword>
<gene>
    <name evidence="2" type="ORF">H5P30_08115</name>
</gene>
<dbReference type="PROSITE" id="PS50164">
    <property type="entry name" value="GIY_YIG"/>
    <property type="match status" value="1"/>
</dbReference>
<dbReference type="SUPFAM" id="SSF82771">
    <property type="entry name" value="GIY-YIG endonuclease"/>
    <property type="match status" value="1"/>
</dbReference>
<accession>A0A7X1AZH9</accession>
<protein>
    <submittedName>
        <fullName evidence="2">GIY-YIG nuclease family protein</fullName>
    </submittedName>
</protein>
<name>A0A7X1AZH9_9BACT</name>
<sequence length="89" mass="10241">MSKEYQVYVLENAKERRYIGLSEDVDHRLGQHNNGESKWTAKHGPWKLIWTSSRLSLSEARKLENKMKRQKSGIGLQVIMDEYSGSSGS</sequence>
<feature type="domain" description="GIY-YIG" evidence="1">
    <location>
        <begin position="3"/>
        <end position="78"/>
    </location>
</feature>
<dbReference type="Gene3D" id="3.40.1440.10">
    <property type="entry name" value="GIY-YIG endonuclease"/>
    <property type="match status" value="1"/>
</dbReference>
<evidence type="ECO:0000313" key="3">
    <source>
        <dbReference type="Proteomes" id="UP000525652"/>
    </source>
</evidence>
<organism evidence="2 3">
    <name type="scientific">Puniceicoccus vermicola</name>
    <dbReference type="NCBI Taxonomy" id="388746"/>
    <lineage>
        <taxon>Bacteria</taxon>
        <taxon>Pseudomonadati</taxon>
        <taxon>Verrucomicrobiota</taxon>
        <taxon>Opitutia</taxon>
        <taxon>Puniceicoccales</taxon>
        <taxon>Puniceicoccaceae</taxon>
        <taxon>Puniceicoccus</taxon>
    </lineage>
</organism>
<dbReference type="Proteomes" id="UP000525652">
    <property type="component" value="Unassembled WGS sequence"/>
</dbReference>
<reference evidence="2 3" key="1">
    <citation type="submission" date="2020-07" db="EMBL/GenBank/DDBJ databases">
        <authorList>
            <person name="Feng X."/>
        </authorList>
    </citation>
    <scope>NUCLEOTIDE SEQUENCE [LARGE SCALE GENOMIC DNA]</scope>
    <source>
        <strain evidence="2 3">JCM14086</strain>
    </source>
</reference>
<dbReference type="InterPro" id="IPR035901">
    <property type="entry name" value="GIY-YIG_endonuc_sf"/>
</dbReference>
<dbReference type="EMBL" id="JACHVA010000075">
    <property type="protein sequence ID" value="MBC2601740.1"/>
    <property type="molecule type" value="Genomic_DNA"/>
</dbReference>
<dbReference type="InterPro" id="IPR000305">
    <property type="entry name" value="GIY-YIG_endonuc"/>
</dbReference>